<reference evidence="1 2" key="1">
    <citation type="submission" date="2019-09" db="EMBL/GenBank/DDBJ databases">
        <title>Genome sequence of Rhodovastum atsumiense, a diverse member of the Acetobacteraceae family of non-sulfur purple photosynthetic bacteria.</title>
        <authorList>
            <person name="Meyer T."/>
            <person name="Kyndt J."/>
        </authorList>
    </citation>
    <scope>NUCLEOTIDE SEQUENCE [LARGE SCALE GENOMIC DNA]</scope>
    <source>
        <strain evidence="1 2">DSM 21279</strain>
    </source>
</reference>
<evidence type="ECO:0000313" key="1">
    <source>
        <dbReference type="EMBL" id="KAA5613822.1"/>
    </source>
</evidence>
<keyword evidence="2" id="KW-1185">Reference proteome</keyword>
<evidence type="ECO:0000313" key="2">
    <source>
        <dbReference type="Proteomes" id="UP000325255"/>
    </source>
</evidence>
<dbReference type="AlphaFoldDB" id="A0A5M6IZQ8"/>
<dbReference type="Proteomes" id="UP000325255">
    <property type="component" value="Unassembled WGS sequence"/>
</dbReference>
<proteinExistence type="predicted"/>
<accession>A0A5M6IZQ8</accession>
<sequence>MGATTHRPMRLGDEQFGSPETFDLQQVIAQITGTVTAERLAQLLPDMENRQRMLGGTVWGTLLWPKALGRPTTPRLAAGFAFRHWTHPVYKDIAGHLEIVGTEPQLPPVPWDGTDDQGWYRVNFATRAVPDQLNAITICIRTGVLWQDRADTLGSGAVAVTPAEARFVHRGVAVVLPPFRLKLAPAWGQMTKCQTLADDLEAEMHSGVEQPHSSAS</sequence>
<protein>
    <submittedName>
        <fullName evidence="1">Uncharacterized protein</fullName>
    </submittedName>
</protein>
<dbReference type="RefSeq" id="WP_150039205.1">
    <property type="nucleotide sequence ID" value="NZ_OW485601.1"/>
</dbReference>
<dbReference type="EMBL" id="VWPK01000004">
    <property type="protein sequence ID" value="KAA5613822.1"/>
    <property type="molecule type" value="Genomic_DNA"/>
</dbReference>
<gene>
    <name evidence="1" type="ORF">F1189_03330</name>
</gene>
<comment type="caution">
    <text evidence="1">The sequence shown here is derived from an EMBL/GenBank/DDBJ whole genome shotgun (WGS) entry which is preliminary data.</text>
</comment>
<organism evidence="1 2">
    <name type="scientific">Rhodovastum atsumiense</name>
    <dbReference type="NCBI Taxonomy" id="504468"/>
    <lineage>
        <taxon>Bacteria</taxon>
        <taxon>Pseudomonadati</taxon>
        <taxon>Pseudomonadota</taxon>
        <taxon>Alphaproteobacteria</taxon>
        <taxon>Acetobacterales</taxon>
        <taxon>Acetobacteraceae</taxon>
        <taxon>Rhodovastum</taxon>
    </lineage>
</organism>
<name>A0A5M6IZQ8_9PROT</name>